<evidence type="ECO:0000313" key="4">
    <source>
        <dbReference type="Proteomes" id="UP000228921"/>
    </source>
</evidence>
<dbReference type="Gene3D" id="3.40.910.10">
    <property type="entry name" value="Deoxyhypusine synthase"/>
    <property type="match status" value="1"/>
</dbReference>
<accession>A0A2M8P2B6</accession>
<keyword evidence="2" id="KW-0808">Transferase</keyword>
<proteinExistence type="inferred from homology"/>
<dbReference type="Proteomes" id="UP000228921">
    <property type="component" value="Unassembled WGS sequence"/>
</dbReference>
<dbReference type="PANTHER" id="PTHR11703">
    <property type="entry name" value="DEOXYHYPUSINE SYNTHASE"/>
    <property type="match status" value="1"/>
</dbReference>
<dbReference type="Pfam" id="PF01916">
    <property type="entry name" value="DS"/>
    <property type="match status" value="1"/>
</dbReference>
<evidence type="ECO:0000256" key="1">
    <source>
        <dbReference type="ARBA" id="ARBA00009892"/>
    </source>
</evidence>
<comment type="similarity">
    <text evidence="1">Belongs to the deoxyhypusine synthase family.</text>
</comment>
<gene>
    <name evidence="3" type="ORF">CUN51_01785</name>
</gene>
<organism evidence="3 4">
    <name type="scientific">Candidatus Thermofonsia Clade 1 bacterium</name>
    <dbReference type="NCBI Taxonomy" id="2364210"/>
    <lineage>
        <taxon>Bacteria</taxon>
        <taxon>Bacillati</taxon>
        <taxon>Chloroflexota</taxon>
        <taxon>Candidatus Thermofontia</taxon>
        <taxon>Candidatus Thermofonsia Clade 1</taxon>
    </lineage>
</organism>
<dbReference type="SUPFAM" id="SSF52467">
    <property type="entry name" value="DHS-like NAD/FAD-binding domain"/>
    <property type="match status" value="1"/>
</dbReference>
<sequence length="361" mass="39817">MPYGRKITPKPIPPHLSVQALVDEYFTAYNAARLREACQILVRKIFQPEVTVVLTLTGALTPTGMGYSAVVPLIEHGLVDWIISTGANLYHDIHFSLGFELYNTTPNTNDLALREQHIIRIYDILFDQKVLLESDAFLRRVMVAPEFQRRMGTAEMHYLLGKYVRAAEDELGVAHRSILSVAYEYGVPIYTSSPGDSTLGMNVAALRLDGNALQMDVEHDVNETAAIVYDAKASGGRSAVIILGGGSPKNFALQTEPQIQEILGIPEAGHDYFVQFTDARPDTGGLSGATPSEAMTWGKIDPEQLPDSVVCYVDSTIAFPIAVAYALSMGAQRPHKRLYDRREALLARLTEAYHRHKTAEA</sequence>
<dbReference type="PANTHER" id="PTHR11703:SF2">
    <property type="entry name" value="DEOXYHYPUSINE SYNTHASE-LIKE PROTEIN"/>
    <property type="match status" value="1"/>
</dbReference>
<comment type="caution">
    <text evidence="3">The sequence shown here is derived from an EMBL/GenBank/DDBJ whole genome shotgun (WGS) entry which is preliminary data.</text>
</comment>
<evidence type="ECO:0000313" key="3">
    <source>
        <dbReference type="EMBL" id="PJF31695.1"/>
    </source>
</evidence>
<evidence type="ECO:0000256" key="2">
    <source>
        <dbReference type="ARBA" id="ARBA00022679"/>
    </source>
</evidence>
<reference evidence="3 4" key="1">
    <citation type="submission" date="2017-11" db="EMBL/GenBank/DDBJ databases">
        <title>Evolution of Phototrophy in the Chloroflexi Phylum Driven by Horizontal Gene Transfer.</title>
        <authorList>
            <person name="Ward L.M."/>
            <person name="Hemp J."/>
            <person name="Shih P.M."/>
            <person name="Mcglynn S.E."/>
            <person name="Fischer W."/>
        </authorList>
    </citation>
    <scope>NUCLEOTIDE SEQUENCE [LARGE SCALE GENOMIC DNA]</scope>
    <source>
        <strain evidence="3">CP2_2F</strain>
    </source>
</reference>
<dbReference type="GO" id="GO:0005737">
    <property type="term" value="C:cytoplasm"/>
    <property type="evidence" value="ECO:0007669"/>
    <property type="project" value="TreeGrafter"/>
</dbReference>
<dbReference type="InterPro" id="IPR036982">
    <property type="entry name" value="Deoxyhypusine_synthase_sf"/>
</dbReference>
<dbReference type="AlphaFoldDB" id="A0A2M8P2B6"/>
<dbReference type="NCBIfam" id="NF001980">
    <property type="entry name" value="PRK00770.1"/>
    <property type="match status" value="1"/>
</dbReference>
<dbReference type="InterPro" id="IPR029035">
    <property type="entry name" value="DHS-like_NAD/FAD-binding_dom"/>
</dbReference>
<dbReference type="EMBL" id="PGTK01000002">
    <property type="protein sequence ID" value="PJF31695.1"/>
    <property type="molecule type" value="Genomic_DNA"/>
</dbReference>
<name>A0A2M8P2B6_9CHLR</name>
<dbReference type="GO" id="GO:0034038">
    <property type="term" value="F:deoxyhypusine synthase activity"/>
    <property type="evidence" value="ECO:0007669"/>
    <property type="project" value="TreeGrafter"/>
</dbReference>
<dbReference type="InterPro" id="IPR002773">
    <property type="entry name" value="Deoxyhypusine_synthase"/>
</dbReference>
<protein>
    <submittedName>
        <fullName evidence="3">Deoxyhypusine synthase</fullName>
    </submittedName>
</protein>